<feature type="compositionally biased region" description="Basic and acidic residues" evidence="3">
    <location>
        <begin position="68"/>
        <end position="77"/>
    </location>
</feature>
<dbReference type="Pfam" id="PF25971">
    <property type="entry name" value="CzcB_N"/>
    <property type="match status" value="1"/>
</dbReference>
<evidence type="ECO:0000259" key="7">
    <source>
        <dbReference type="Pfam" id="PF25973"/>
    </source>
</evidence>
<dbReference type="Gene3D" id="2.40.420.20">
    <property type="match status" value="1"/>
</dbReference>
<dbReference type="InterPro" id="IPR058649">
    <property type="entry name" value="CzcB_C"/>
</dbReference>
<dbReference type="Gene3D" id="2.40.50.100">
    <property type="match status" value="1"/>
</dbReference>
<evidence type="ECO:0000256" key="3">
    <source>
        <dbReference type="SAM" id="MobiDB-lite"/>
    </source>
</evidence>
<dbReference type="InterPro" id="IPR058648">
    <property type="entry name" value="HH_CzcB-like"/>
</dbReference>
<feature type="domain" description="CzcB-like alpha-helical hairpin" evidence="4">
    <location>
        <begin position="259"/>
        <end position="317"/>
    </location>
</feature>
<evidence type="ECO:0000259" key="4">
    <source>
        <dbReference type="Pfam" id="PF25893"/>
    </source>
</evidence>
<dbReference type="Pfam" id="PF25893">
    <property type="entry name" value="HH_CzcB"/>
    <property type="match status" value="1"/>
</dbReference>
<dbReference type="SUPFAM" id="SSF111369">
    <property type="entry name" value="HlyD-like secretion proteins"/>
    <property type="match status" value="1"/>
</dbReference>
<dbReference type="Pfam" id="PF25954">
    <property type="entry name" value="Beta-barrel_RND_2"/>
    <property type="match status" value="1"/>
</dbReference>
<proteinExistence type="inferred from homology"/>
<keyword evidence="10" id="KW-1185">Reference proteome</keyword>
<comment type="caution">
    <text evidence="9">The sequence shown here is derived from an EMBL/GenBank/DDBJ whole genome shotgun (WGS) entry which is preliminary data.</text>
</comment>
<feature type="compositionally biased region" description="Basic and acidic residues" evidence="3">
    <location>
        <begin position="39"/>
        <end position="59"/>
    </location>
</feature>
<evidence type="ECO:0000259" key="8">
    <source>
        <dbReference type="Pfam" id="PF25975"/>
    </source>
</evidence>
<feature type="domain" description="CzcB N-terminal" evidence="6">
    <location>
        <begin position="82"/>
        <end position="173"/>
    </location>
</feature>
<dbReference type="PANTHER" id="PTHR30097">
    <property type="entry name" value="CATION EFFLUX SYSTEM PROTEIN CUSB"/>
    <property type="match status" value="1"/>
</dbReference>
<dbReference type="RefSeq" id="WP_169201607.1">
    <property type="nucleotide sequence ID" value="NZ_CP059467.1"/>
</dbReference>
<evidence type="ECO:0000259" key="5">
    <source>
        <dbReference type="Pfam" id="PF25954"/>
    </source>
</evidence>
<organism evidence="9 10">
    <name type="scientific">Aromatoleum bremense</name>
    <dbReference type="NCBI Taxonomy" id="76115"/>
    <lineage>
        <taxon>Bacteria</taxon>
        <taxon>Pseudomonadati</taxon>
        <taxon>Pseudomonadota</taxon>
        <taxon>Betaproteobacteria</taxon>
        <taxon>Rhodocyclales</taxon>
        <taxon>Rhodocyclaceae</taxon>
        <taxon>Aromatoleum</taxon>
    </lineage>
</organism>
<feature type="region of interest" description="Disordered" evidence="3">
    <location>
        <begin position="33"/>
        <end position="84"/>
    </location>
</feature>
<dbReference type="InterPro" id="IPR058647">
    <property type="entry name" value="BSH_CzcB-like"/>
</dbReference>
<feature type="domain" description="CusB-like beta-barrel" evidence="5">
    <location>
        <begin position="367"/>
        <end position="440"/>
    </location>
</feature>
<evidence type="ECO:0000313" key="9">
    <source>
        <dbReference type="EMBL" id="NMG14861.1"/>
    </source>
</evidence>
<dbReference type="Gene3D" id="1.10.287.470">
    <property type="entry name" value="Helix hairpin bin"/>
    <property type="match status" value="1"/>
</dbReference>
<dbReference type="Gene3D" id="2.40.30.170">
    <property type="match status" value="1"/>
</dbReference>
<accession>A0ABX1NSS9</accession>
<dbReference type="Pfam" id="PF25975">
    <property type="entry name" value="CzcB_C"/>
    <property type="match status" value="1"/>
</dbReference>
<dbReference type="InterPro" id="IPR058792">
    <property type="entry name" value="Beta-barrel_RND_2"/>
</dbReference>
<dbReference type="Pfam" id="PF25973">
    <property type="entry name" value="BSH_CzcB"/>
    <property type="match status" value="1"/>
</dbReference>
<protein>
    <submittedName>
        <fullName evidence="9">Efflux RND transporter periplasmic adaptor subunit</fullName>
    </submittedName>
</protein>
<evidence type="ECO:0000259" key="6">
    <source>
        <dbReference type="Pfam" id="PF25971"/>
    </source>
</evidence>
<feature type="domain" description="CzcB-like barrel-sandwich hybrid" evidence="7">
    <location>
        <begin position="220"/>
        <end position="364"/>
    </location>
</feature>
<evidence type="ECO:0000256" key="1">
    <source>
        <dbReference type="ARBA" id="ARBA00009477"/>
    </source>
</evidence>
<comment type="similarity">
    <text evidence="1">Belongs to the membrane fusion protein (MFP) (TC 8.A.1) family.</text>
</comment>
<evidence type="ECO:0000256" key="2">
    <source>
        <dbReference type="ARBA" id="ARBA00022448"/>
    </source>
</evidence>
<dbReference type="EMBL" id="WTVP01000008">
    <property type="protein sequence ID" value="NMG14861.1"/>
    <property type="molecule type" value="Genomic_DNA"/>
</dbReference>
<gene>
    <name evidence="9" type="ORF">GPA24_04735</name>
</gene>
<dbReference type="Proteomes" id="UP000633943">
    <property type="component" value="Unassembled WGS sequence"/>
</dbReference>
<keyword evidence="2" id="KW-0813">Transport</keyword>
<dbReference type="NCBIfam" id="TIGR01730">
    <property type="entry name" value="RND_mfp"/>
    <property type="match status" value="1"/>
</dbReference>
<dbReference type="InterPro" id="IPR058646">
    <property type="entry name" value="CzcB_N"/>
</dbReference>
<dbReference type="PANTHER" id="PTHR30097:SF4">
    <property type="entry name" value="SLR6042 PROTEIN"/>
    <property type="match status" value="1"/>
</dbReference>
<dbReference type="InterPro" id="IPR051909">
    <property type="entry name" value="MFP_Cation_Efflux"/>
</dbReference>
<evidence type="ECO:0000313" key="10">
    <source>
        <dbReference type="Proteomes" id="UP000633943"/>
    </source>
</evidence>
<feature type="domain" description="CzcB-like C-terminal circularly permuted SH3-like" evidence="8">
    <location>
        <begin position="449"/>
        <end position="509"/>
    </location>
</feature>
<sequence length="521" mass="56130">MNEPKPKKQMLAIVAVLAAGFLLGAAILTSEKTAPAGDGHGEHQEAAHDDEKGGQHADEHDDEDGEAHDEARAEPAKGPHGGKLLRDGRYAVEVTIFETGVEPQFRLYPYLDGKSLPVDQSQVELTLERLGQPAQVFKFEKEKDYLKGDAVVVEPHSFAVKVRAVHDGKTYQFGYEQAEARVAMTDAQLQGAGVELATAGPAMIGTTVSLLGEVRYNSDRTVQVVPRLAGLVELVAANAGDRVRKGQVLAVLSSQALADQRTELLAAQRRLALARTTYEREKTLWEEKISPEQDMLQARAAMQEAEIDALSARQKLATLGSVPGGGGSLTRYELRAPIDGVVTEKRVSMGESVKEDAALFTVSDLSSVWVEAPVSVQDLAVVATGQKASVRANAFEAVAEGRIAYVSALMGEQTRSAMARIVVNNDKGLWRPGLPVTVEVLADETQVPVAVAADAIQDLRDWKVVFGRYDDALEARPLELGRRDGRHVEVLGGLRAGERYAAKNSFVIKAELGKAGASHDH</sequence>
<dbReference type="InterPro" id="IPR006143">
    <property type="entry name" value="RND_pump_MFP"/>
</dbReference>
<name>A0ABX1NSS9_9RHOO</name>
<reference evidence="9 10" key="1">
    <citation type="submission" date="2019-12" db="EMBL/GenBank/DDBJ databases">
        <title>Comparative genomics gives insights into the taxonomy of the Azoarcus-Aromatoleum group and reveals separate origins of nif in the plant-associated Azoarcus and non-plant-associated Aromatoleum sub-groups.</title>
        <authorList>
            <person name="Lafos M."/>
            <person name="Maluk M."/>
            <person name="Batista M."/>
            <person name="Junghare M."/>
            <person name="Carmona M."/>
            <person name="Faoro H."/>
            <person name="Cruz L.M."/>
            <person name="Battistoni F."/>
            <person name="De Souza E."/>
            <person name="Pedrosa F."/>
            <person name="Chen W.-M."/>
            <person name="Poole P.S."/>
            <person name="Dixon R.A."/>
            <person name="James E.K."/>
        </authorList>
    </citation>
    <scope>NUCLEOTIDE SEQUENCE [LARGE SCALE GENOMIC DNA]</scope>
    <source>
        <strain evidence="9 10">PbN1</strain>
    </source>
</reference>